<keyword evidence="25" id="KW-1185">Reference proteome</keyword>
<reference evidence="24 25" key="2">
    <citation type="submission" date="2015-01" db="EMBL/GenBank/DDBJ databases">
        <title>Complete genome sequence of Pyrinomonas methylaliphatogenes type strain K22T.</title>
        <authorList>
            <person name="Lee K.C.Y."/>
            <person name="Power J.F."/>
            <person name="Dunfield P.F."/>
            <person name="Morgan X.C."/>
            <person name="Huttenhower C."/>
            <person name="Stott M.B."/>
        </authorList>
    </citation>
    <scope>NUCLEOTIDE SEQUENCE [LARGE SCALE GENOMIC DNA]</scope>
    <source>
        <strain evidence="24 25">K22</strain>
    </source>
</reference>
<evidence type="ECO:0000256" key="14">
    <source>
        <dbReference type="ARBA" id="ARBA00022777"/>
    </source>
</evidence>
<dbReference type="Gene3D" id="1.10.274.10">
    <property type="entry name" value="PtsI, HPr-binding domain"/>
    <property type="match status" value="1"/>
</dbReference>
<evidence type="ECO:0000259" key="22">
    <source>
        <dbReference type="Pfam" id="PF02896"/>
    </source>
</evidence>
<keyword evidence="8 17" id="KW-0813">Transport</keyword>
<evidence type="ECO:0000256" key="18">
    <source>
        <dbReference type="PIRSR" id="PIRSR000732-1"/>
    </source>
</evidence>
<comment type="cofactor">
    <cofactor evidence="2 17 20">
        <name>Mg(2+)</name>
        <dbReference type="ChEBI" id="CHEBI:18420"/>
    </cofactor>
</comment>
<keyword evidence="15 17" id="KW-0460">Magnesium</keyword>
<dbReference type="PROSITE" id="PS00742">
    <property type="entry name" value="PEP_ENZYMES_2"/>
    <property type="match status" value="1"/>
</dbReference>
<dbReference type="GO" id="GO:0009401">
    <property type="term" value="P:phosphoenolpyruvate-dependent sugar phosphotransferase system"/>
    <property type="evidence" value="ECO:0007669"/>
    <property type="project" value="UniProtKB-KW"/>
</dbReference>
<accession>A0A0B6WZQ4</accession>
<evidence type="ECO:0000256" key="11">
    <source>
        <dbReference type="ARBA" id="ARBA00022679"/>
    </source>
</evidence>
<evidence type="ECO:0000256" key="8">
    <source>
        <dbReference type="ARBA" id="ARBA00022448"/>
    </source>
</evidence>
<keyword evidence="9 17" id="KW-0963">Cytoplasm</keyword>
<evidence type="ECO:0000256" key="4">
    <source>
        <dbReference type="ARBA" id="ARBA00004496"/>
    </source>
</evidence>
<dbReference type="InterPro" id="IPR023151">
    <property type="entry name" value="PEP_util_CS"/>
</dbReference>
<keyword evidence="10 17" id="KW-0762">Sugar transport</keyword>
<keyword evidence="24" id="KW-0670">Pyruvate</keyword>
<dbReference type="OrthoDB" id="9765468at2"/>
<feature type="active site" description="Tele-phosphohistidine intermediate" evidence="18">
    <location>
        <position position="191"/>
    </location>
</feature>
<sequence length="585" mass="65220">MERRWRGLGVSTGIAIGRVLRIHSGAHYIYRAVLDEADVEKELRRFRAAVRLARRQLLAIKGRAERELGPEHAYIFDAHLLMLEDSKLLEEVEAYIKRERVNAEWAVKVVGDRLLAIYAEIKDEYLRERGSDIEDVVRRLLVALSGAGERARKLTEDAIIVAEDLLPSAAAELDFARVRALVADVGGWTSHTAIIARGLGIPAVVGVRDLYRRARTGDLIIVDASRHEVILHPTETTLERYQQLVARQPDLSPLDVSNEPLLTLDGAEITLRANLELPAEYEGVRRYGAQGIGLYRSEFLWSRHNGQPTEEEQYAVYVEIAELAGPYGAMVRLFDVGGDKIKARGAERNPALGLRGIRFCLRHEEILRTQMRAVLRAAARGHLNVVLPMVSDLVEIRRARAILEEERQRLQREGKAFGPVRLGAMIEVPSAVLMAEKLASEADFFSLGTNDLVQYLLAVDRSNDQVAEWFRSLHPAVLRSIHRTLEAARAASIPAVVCGEMAATPAYAVVLVGLGARDLSMTASSIPRVRRTLRHIEVRRAREIALESVGCATADEVEELIRQRLAEAWPELFPPNALPAPKNAQ</sequence>
<feature type="binding site" evidence="19">
    <location>
        <position position="296"/>
    </location>
    <ligand>
        <name>phosphoenolpyruvate</name>
        <dbReference type="ChEBI" id="CHEBI:58702"/>
    </ligand>
</feature>
<feature type="binding site" evidence="20">
    <location>
        <position position="427"/>
    </location>
    <ligand>
        <name>Mg(2+)</name>
        <dbReference type="ChEBI" id="CHEBI:18420"/>
    </ligand>
</feature>
<dbReference type="EC" id="2.7.3.9" evidence="6 17"/>
<dbReference type="RefSeq" id="WP_041977362.1">
    <property type="nucleotide sequence ID" value="NZ_CBXV010000007.1"/>
</dbReference>
<comment type="catalytic activity">
    <reaction evidence="1 17">
        <text>L-histidyl-[protein] + phosphoenolpyruvate = N(pros)-phospho-L-histidyl-[protein] + pyruvate</text>
        <dbReference type="Rhea" id="RHEA:23880"/>
        <dbReference type="Rhea" id="RHEA-COMP:9745"/>
        <dbReference type="Rhea" id="RHEA-COMP:9746"/>
        <dbReference type="ChEBI" id="CHEBI:15361"/>
        <dbReference type="ChEBI" id="CHEBI:29979"/>
        <dbReference type="ChEBI" id="CHEBI:58702"/>
        <dbReference type="ChEBI" id="CHEBI:64837"/>
        <dbReference type="EC" id="2.7.3.9"/>
    </reaction>
</comment>
<dbReference type="SUPFAM" id="SSF51621">
    <property type="entry name" value="Phosphoenolpyruvate/pyruvate domain"/>
    <property type="match status" value="1"/>
</dbReference>
<dbReference type="InterPro" id="IPR036637">
    <property type="entry name" value="Phosphohistidine_dom_sf"/>
</dbReference>
<evidence type="ECO:0000256" key="5">
    <source>
        <dbReference type="ARBA" id="ARBA00007837"/>
    </source>
</evidence>
<dbReference type="Gene3D" id="3.50.30.10">
    <property type="entry name" value="Phosphohistidine domain"/>
    <property type="match status" value="1"/>
</dbReference>
<dbReference type="GO" id="GO:0008965">
    <property type="term" value="F:phosphoenolpyruvate-protein phosphotransferase activity"/>
    <property type="evidence" value="ECO:0007669"/>
    <property type="project" value="UniProtKB-EC"/>
</dbReference>
<comment type="subcellular location">
    <subcellularLocation>
        <location evidence="4 17">Cytoplasm</location>
    </subcellularLocation>
</comment>
<evidence type="ECO:0000256" key="6">
    <source>
        <dbReference type="ARBA" id="ARBA00012232"/>
    </source>
</evidence>
<dbReference type="InterPro" id="IPR024692">
    <property type="entry name" value="PTS_EI"/>
</dbReference>
<dbReference type="InterPro" id="IPR050499">
    <property type="entry name" value="PEP-utilizing_PTS_enzyme"/>
</dbReference>
<feature type="binding site" evidence="19">
    <location>
        <position position="461"/>
    </location>
    <ligand>
        <name>phosphoenolpyruvate</name>
        <dbReference type="ChEBI" id="CHEBI:58702"/>
    </ligand>
</feature>
<dbReference type="InterPro" id="IPR006318">
    <property type="entry name" value="PTS_EI-like"/>
</dbReference>
<dbReference type="SUPFAM" id="SSF47831">
    <property type="entry name" value="Enzyme I of the PEP:sugar phosphotransferase system HPr-binding (sub)domain"/>
    <property type="match status" value="1"/>
</dbReference>
<evidence type="ECO:0000256" key="15">
    <source>
        <dbReference type="ARBA" id="ARBA00022842"/>
    </source>
</evidence>
<dbReference type="SUPFAM" id="SSF52009">
    <property type="entry name" value="Phosphohistidine domain"/>
    <property type="match status" value="1"/>
</dbReference>
<keyword evidence="14 17" id="KW-0418">Kinase</keyword>
<dbReference type="PANTHER" id="PTHR46244:SF3">
    <property type="entry name" value="PHOSPHOENOLPYRUVATE-PROTEIN PHOSPHOTRANSFERASE"/>
    <property type="match status" value="1"/>
</dbReference>
<dbReference type="PIRSF" id="PIRSF000732">
    <property type="entry name" value="PTS_enzyme_I"/>
    <property type="match status" value="1"/>
</dbReference>
<feature type="active site" description="Proton donor" evidence="18">
    <location>
        <position position="498"/>
    </location>
</feature>
<keyword evidence="11 17" id="KW-0808">Transferase</keyword>
<feature type="domain" description="PEP-utilising enzyme C-terminal" evidence="22">
    <location>
        <begin position="257"/>
        <end position="537"/>
    </location>
</feature>
<evidence type="ECO:0000313" key="24">
    <source>
        <dbReference type="EMBL" id="CDM66197.1"/>
    </source>
</evidence>
<feature type="domain" description="PEP-utilising enzyme mobile" evidence="21">
    <location>
        <begin position="155"/>
        <end position="226"/>
    </location>
</feature>
<dbReference type="Pfam" id="PF00391">
    <property type="entry name" value="PEP-utilizers"/>
    <property type="match status" value="1"/>
</dbReference>
<evidence type="ECO:0000256" key="16">
    <source>
        <dbReference type="ARBA" id="ARBA00033235"/>
    </source>
</evidence>
<dbReference type="InterPro" id="IPR008279">
    <property type="entry name" value="PEP-util_enz_mobile_dom"/>
</dbReference>
<dbReference type="InterPro" id="IPR036618">
    <property type="entry name" value="PtsI_HPr-bd_sf"/>
</dbReference>
<evidence type="ECO:0000259" key="23">
    <source>
        <dbReference type="Pfam" id="PF05524"/>
    </source>
</evidence>
<dbReference type="InterPro" id="IPR040442">
    <property type="entry name" value="Pyrv_kinase-like_dom_sf"/>
</dbReference>
<organism evidence="24 25">
    <name type="scientific">Pyrinomonas methylaliphatogenes</name>
    <dbReference type="NCBI Taxonomy" id="454194"/>
    <lineage>
        <taxon>Bacteria</taxon>
        <taxon>Pseudomonadati</taxon>
        <taxon>Acidobacteriota</taxon>
        <taxon>Blastocatellia</taxon>
        <taxon>Blastocatellales</taxon>
        <taxon>Pyrinomonadaceae</taxon>
        <taxon>Pyrinomonas</taxon>
    </lineage>
</organism>
<dbReference type="Gene3D" id="3.20.20.60">
    <property type="entry name" value="Phosphoenolpyruvate-binding domains"/>
    <property type="match status" value="1"/>
</dbReference>
<evidence type="ECO:0000256" key="19">
    <source>
        <dbReference type="PIRSR" id="PIRSR000732-2"/>
    </source>
</evidence>
<comment type="function">
    <text evidence="3 17">General (non sugar-specific) component of the phosphoenolpyruvate-dependent sugar phosphotransferase system (sugar PTS). This major carbohydrate active-transport system catalyzes the phosphorylation of incoming sugar substrates concomitantly with their translocation across the cell membrane. Enzyme I transfers the phosphoryl group from phosphoenolpyruvate (PEP) to the phosphoryl carrier protein (HPr).</text>
</comment>
<evidence type="ECO:0000256" key="3">
    <source>
        <dbReference type="ARBA" id="ARBA00002728"/>
    </source>
</evidence>
<reference evidence="24 25" key="1">
    <citation type="submission" date="2013-12" db="EMBL/GenBank/DDBJ databases">
        <authorList>
            <person name="Stott M."/>
        </authorList>
    </citation>
    <scope>NUCLEOTIDE SEQUENCE [LARGE SCALE GENOMIC DNA]</scope>
    <source>
        <strain evidence="24 25">K22</strain>
    </source>
</reference>
<evidence type="ECO:0000313" key="25">
    <source>
        <dbReference type="Proteomes" id="UP000031518"/>
    </source>
</evidence>
<evidence type="ECO:0000256" key="1">
    <source>
        <dbReference type="ARBA" id="ARBA00000683"/>
    </source>
</evidence>
<dbReference type="EMBL" id="CBXV010000007">
    <property type="protein sequence ID" value="CDM66197.1"/>
    <property type="molecule type" value="Genomic_DNA"/>
</dbReference>
<dbReference type="NCBIfam" id="TIGR01417">
    <property type="entry name" value="PTS_I_fam"/>
    <property type="match status" value="1"/>
</dbReference>
<evidence type="ECO:0000259" key="21">
    <source>
        <dbReference type="Pfam" id="PF00391"/>
    </source>
</evidence>
<dbReference type="PROSITE" id="PS00370">
    <property type="entry name" value="PEP_ENZYMES_PHOS_SITE"/>
    <property type="match status" value="1"/>
</dbReference>
<feature type="domain" description="Phosphotransferase system enzyme I N-terminal" evidence="23">
    <location>
        <begin position="6"/>
        <end position="129"/>
    </location>
</feature>
<evidence type="ECO:0000256" key="10">
    <source>
        <dbReference type="ARBA" id="ARBA00022597"/>
    </source>
</evidence>
<feature type="binding site" evidence="19">
    <location>
        <position position="332"/>
    </location>
    <ligand>
        <name>phosphoenolpyruvate</name>
        <dbReference type="ChEBI" id="CHEBI:58702"/>
    </ligand>
</feature>
<evidence type="ECO:0000256" key="2">
    <source>
        <dbReference type="ARBA" id="ARBA00001946"/>
    </source>
</evidence>
<keyword evidence="12 17" id="KW-0598">Phosphotransferase system</keyword>
<proteinExistence type="inferred from homology"/>
<dbReference type="GO" id="GO:0046872">
    <property type="term" value="F:metal ion binding"/>
    <property type="evidence" value="ECO:0007669"/>
    <property type="project" value="UniProtKB-KW"/>
</dbReference>
<dbReference type="Pfam" id="PF02896">
    <property type="entry name" value="PEP-utilizers_C"/>
    <property type="match status" value="1"/>
</dbReference>
<feature type="binding site" evidence="20">
    <location>
        <position position="451"/>
    </location>
    <ligand>
        <name>Mg(2+)</name>
        <dbReference type="ChEBI" id="CHEBI:18420"/>
    </ligand>
</feature>
<keyword evidence="13 17" id="KW-0479">Metal-binding</keyword>
<dbReference type="Pfam" id="PF05524">
    <property type="entry name" value="PEP-utilisers_N"/>
    <property type="match status" value="1"/>
</dbReference>
<dbReference type="GO" id="GO:0005737">
    <property type="term" value="C:cytoplasm"/>
    <property type="evidence" value="ECO:0007669"/>
    <property type="project" value="UniProtKB-SubCell"/>
</dbReference>
<name>A0A0B6WZQ4_9BACT</name>
<gene>
    <name evidence="24" type="ORF">PYK22_02209</name>
</gene>
<dbReference type="PANTHER" id="PTHR46244">
    <property type="entry name" value="PHOSPHOENOLPYRUVATE-PROTEIN PHOSPHOTRANSFERASE"/>
    <property type="match status" value="1"/>
</dbReference>
<evidence type="ECO:0000256" key="12">
    <source>
        <dbReference type="ARBA" id="ARBA00022683"/>
    </source>
</evidence>
<dbReference type="InterPro" id="IPR015813">
    <property type="entry name" value="Pyrv/PenolPyrv_kinase-like_dom"/>
</dbReference>
<evidence type="ECO:0000256" key="17">
    <source>
        <dbReference type="PIRNR" id="PIRNR000732"/>
    </source>
</evidence>
<dbReference type="InterPro" id="IPR018274">
    <property type="entry name" value="PEP_util_AS"/>
</dbReference>
<evidence type="ECO:0000256" key="20">
    <source>
        <dbReference type="PIRSR" id="PIRSR000732-3"/>
    </source>
</evidence>
<comment type="similarity">
    <text evidence="5 17">Belongs to the PEP-utilizing enzyme family.</text>
</comment>
<evidence type="ECO:0000256" key="9">
    <source>
        <dbReference type="ARBA" id="ARBA00022490"/>
    </source>
</evidence>
<dbReference type="GO" id="GO:0016301">
    <property type="term" value="F:kinase activity"/>
    <property type="evidence" value="ECO:0007669"/>
    <property type="project" value="UniProtKB-KW"/>
</dbReference>
<dbReference type="AlphaFoldDB" id="A0A0B6WZQ4"/>
<evidence type="ECO:0000256" key="13">
    <source>
        <dbReference type="ARBA" id="ARBA00022723"/>
    </source>
</evidence>
<protein>
    <recommendedName>
        <fullName evidence="7 17">Phosphoenolpyruvate-protein phosphotransferase</fullName>
        <ecNumber evidence="6 17">2.7.3.9</ecNumber>
    </recommendedName>
    <alternativeName>
        <fullName evidence="16 17">Phosphotransferase system, enzyme I</fullName>
    </alternativeName>
</protein>
<dbReference type="STRING" id="454194.PYK22_02209"/>
<dbReference type="PRINTS" id="PR01736">
    <property type="entry name" value="PHPHTRNFRASE"/>
</dbReference>
<feature type="binding site" evidence="19">
    <location>
        <begin position="450"/>
        <end position="451"/>
    </location>
    <ligand>
        <name>phosphoenolpyruvate</name>
        <dbReference type="ChEBI" id="CHEBI:58702"/>
    </ligand>
</feature>
<dbReference type="Proteomes" id="UP000031518">
    <property type="component" value="Unassembled WGS sequence"/>
</dbReference>
<dbReference type="InterPro" id="IPR008731">
    <property type="entry name" value="PTS_EIN"/>
</dbReference>
<dbReference type="InterPro" id="IPR000121">
    <property type="entry name" value="PEP_util_C"/>
</dbReference>
<evidence type="ECO:0000256" key="7">
    <source>
        <dbReference type="ARBA" id="ARBA00016544"/>
    </source>
</evidence>